<dbReference type="AlphaFoldDB" id="A0A1I4G1A9"/>
<dbReference type="STRING" id="195913.SAMN04488004_11144"/>
<dbReference type="EMBL" id="FOTF01000011">
    <property type="protein sequence ID" value="SFL23875.1"/>
    <property type="molecule type" value="Genomic_DNA"/>
</dbReference>
<reference evidence="3" key="1">
    <citation type="submission" date="2016-10" db="EMBL/GenBank/DDBJ databases">
        <authorList>
            <person name="Varghese N."/>
            <person name="Submissions S."/>
        </authorList>
    </citation>
    <scope>NUCLEOTIDE SEQUENCE [LARGE SCALE GENOMIC DNA]</scope>
    <source>
        <strain evidence="3">DSM 16199</strain>
    </source>
</reference>
<evidence type="ECO:0000313" key="2">
    <source>
        <dbReference type="EMBL" id="SFL23875.1"/>
    </source>
</evidence>
<dbReference type="RefSeq" id="WP_090189491.1">
    <property type="nucleotide sequence ID" value="NZ_FOTF01000011.1"/>
</dbReference>
<dbReference type="InterPro" id="IPR032710">
    <property type="entry name" value="NTF2-like_dom_sf"/>
</dbReference>
<dbReference type="Gene3D" id="3.10.450.50">
    <property type="match status" value="1"/>
</dbReference>
<evidence type="ECO:0000259" key="1">
    <source>
        <dbReference type="Pfam" id="PF12680"/>
    </source>
</evidence>
<dbReference type="OrthoDB" id="7658823at2"/>
<organism evidence="2 3">
    <name type="scientific">Loktanella salsilacus</name>
    <dbReference type="NCBI Taxonomy" id="195913"/>
    <lineage>
        <taxon>Bacteria</taxon>
        <taxon>Pseudomonadati</taxon>
        <taxon>Pseudomonadota</taxon>
        <taxon>Alphaproteobacteria</taxon>
        <taxon>Rhodobacterales</taxon>
        <taxon>Roseobacteraceae</taxon>
        <taxon>Loktanella</taxon>
    </lineage>
</organism>
<dbReference type="InterPro" id="IPR037401">
    <property type="entry name" value="SnoaL-like"/>
</dbReference>
<keyword evidence="3" id="KW-1185">Reference proteome</keyword>
<dbReference type="Pfam" id="PF12680">
    <property type="entry name" value="SnoaL_2"/>
    <property type="match status" value="1"/>
</dbReference>
<feature type="domain" description="SnoaL-like" evidence="1">
    <location>
        <begin position="6"/>
        <end position="106"/>
    </location>
</feature>
<accession>A0A1I4G1A9</accession>
<sequence length="118" mass="12480">MTDMIQTFFDAWGTADAAQRRDLIAAAMADQFVYADPRTGADITTLDGLDAYVGQFTANAPGWTAKVVQSDGHGDHQRTIVAFCENGAARQHGTYVAGLQDGKIARLVGFVGAEGITA</sequence>
<name>A0A1I4G1A9_9RHOB</name>
<dbReference type="Proteomes" id="UP000199550">
    <property type="component" value="Unassembled WGS sequence"/>
</dbReference>
<protein>
    <submittedName>
        <fullName evidence="2">SnoaL-like domain-containing protein</fullName>
    </submittedName>
</protein>
<proteinExistence type="predicted"/>
<gene>
    <name evidence="2" type="ORF">SAMN04488004_11144</name>
</gene>
<evidence type="ECO:0000313" key="3">
    <source>
        <dbReference type="Proteomes" id="UP000199550"/>
    </source>
</evidence>
<dbReference type="SUPFAM" id="SSF54427">
    <property type="entry name" value="NTF2-like"/>
    <property type="match status" value="1"/>
</dbReference>